<feature type="domain" description="Cytosolic fatty-acid binding proteins" evidence="3">
    <location>
        <begin position="8"/>
        <end position="25"/>
    </location>
</feature>
<dbReference type="OrthoDB" id="354351at2759"/>
<dbReference type="InterPro" id="IPR000566">
    <property type="entry name" value="Lipocln_cytosolic_FA-bd_dom"/>
</dbReference>
<dbReference type="Gene3D" id="2.40.128.20">
    <property type="match status" value="1"/>
</dbReference>
<dbReference type="AlphaFoldDB" id="A0A8K0EDE0"/>
<reference evidence="4" key="1">
    <citation type="submission" date="2022-01" db="EMBL/GenBank/DDBJ databases">
        <authorList>
            <person name="Braso-Vives M."/>
        </authorList>
    </citation>
    <scope>NUCLEOTIDE SEQUENCE</scope>
</reference>
<evidence type="ECO:0000256" key="2">
    <source>
        <dbReference type="RuleBase" id="RU003696"/>
    </source>
</evidence>
<evidence type="ECO:0000259" key="3">
    <source>
        <dbReference type="PROSITE" id="PS00214"/>
    </source>
</evidence>
<dbReference type="SUPFAM" id="SSF50814">
    <property type="entry name" value="Lipocalins"/>
    <property type="match status" value="1"/>
</dbReference>
<dbReference type="Proteomes" id="UP000838412">
    <property type="component" value="Chromosome 16"/>
</dbReference>
<dbReference type="CDD" id="cd00742">
    <property type="entry name" value="FABP"/>
    <property type="match status" value="1"/>
</dbReference>
<name>A0A8K0EDE0_BRALA</name>
<dbReference type="PANTHER" id="PTHR11955">
    <property type="entry name" value="FATTY ACID BINDING PROTEIN"/>
    <property type="match status" value="1"/>
</dbReference>
<evidence type="ECO:0000256" key="1">
    <source>
        <dbReference type="ARBA" id="ARBA00008390"/>
    </source>
</evidence>
<dbReference type="InterPro" id="IPR000463">
    <property type="entry name" value="Fatty_acid-bd"/>
</dbReference>
<protein>
    <submittedName>
        <fullName evidence="4">RBP1 protein</fullName>
    </submittedName>
</protein>
<organism evidence="4 5">
    <name type="scientific">Branchiostoma lanceolatum</name>
    <name type="common">Common lancelet</name>
    <name type="synonym">Amphioxus lanceolatum</name>
    <dbReference type="NCBI Taxonomy" id="7740"/>
    <lineage>
        <taxon>Eukaryota</taxon>
        <taxon>Metazoa</taxon>
        <taxon>Chordata</taxon>
        <taxon>Cephalochordata</taxon>
        <taxon>Leptocardii</taxon>
        <taxon>Amphioxiformes</taxon>
        <taxon>Branchiostomatidae</taxon>
        <taxon>Branchiostoma</taxon>
    </lineage>
</organism>
<dbReference type="PROSITE" id="PS00214">
    <property type="entry name" value="FABP"/>
    <property type="match status" value="1"/>
</dbReference>
<keyword evidence="5" id="KW-1185">Reference proteome</keyword>
<dbReference type="InterPro" id="IPR031259">
    <property type="entry name" value="ILBP"/>
</dbReference>
<dbReference type="Pfam" id="PF00061">
    <property type="entry name" value="Lipocalin"/>
    <property type="match status" value="1"/>
</dbReference>
<gene>
    <name evidence="4" type="primary">RBP1</name>
    <name evidence="4" type="ORF">BLAG_LOCUS9274</name>
</gene>
<accession>A0A8K0EDE0</accession>
<proteinExistence type="inferred from homology"/>
<sequence>MADDSISGKWKLDRSENFEEFLEEMGAPWIARKAAAKSSPTQEIVLNGDEIEVKISSMMSNNVMKFTVGTEFETEWSKQKSKAMANWEDGKLVMKENGANGEVVTTRHVEGGELFMIITTPKGVVCKRIFKKCE</sequence>
<dbReference type="PRINTS" id="PR00178">
    <property type="entry name" value="FATTYACIDBP"/>
</dbReference>
<dbReference type="GO" id="GO:0008289">
    <property type="term" value="F:lipid binding"/>
    <property type="evidence" value="ECO:0007669"/>
    <property type="project" value="InterPro"/>
</dbReference>
<evidence type="ECO:0000313" key="5">
    <source>
        <dbReference type="Proteomes" id="UP000838412"/>
    </source>
</evidence>
<evidence type="ECO:0000313" key="4">
    <source>
        <dbReference type="EMBL" id="CAH1247671.1"/>
    </source>
</evidence>
<keyword evidence="2" id="KW-0813">Transport</keyword>
<comment type="similarity">
    <text evidence="1 2">Belongs to the calycin superfamily. Fatty-acid binding protein (FABP) family.</text>
</comment>
<dbReference type="InterPro" id="IPR012674">
    <property type="entry name" value="Calycin"/>
</dbReference>
<dbReference type="EMBL" id="OV696701">
    <property type="protein sequence ID" value="CAH1247671.1"/>
    <property type="molecule type" value="Genomic_DNA"/>
</dbReference>